<name>A0A2A3E4J2_APICC</name>
<keyword evidence="2" id="KW-0677">Repeat</keyword>
<comment type="subcellular location">
    <subcellularLocation>
        <location evidence="1">Nucleus</location>
    </subcellularLocation>
</comment>
<dbReference type="PRINTS" id="PR00785">
    <property type="entry name" value="NCTRNSLOCATR"/>
</dbReference>
<keyword evidence="5" id="KW-0238">DNA-binding</keyword>
<feature type="region of interest" description="Disordered" evidence="10">
    <location>
        <begin position="1250"/>
        <end position="1309"/>
    </location>
</feature>
<feature type="region of interest" description="Disordered" evidence="10">
    <location>
        <begin position="696"/>
        <end position="729"/>
    </location>
</feature>
<dbReference type="PROSITE" id="PS50112">
    <property type="entry name" value="PAS"/>
    <property type="match status" value="2"/>
</dbReference>
<evidence type="ECO:0000256" key="6">
    <source>
        <dbReference type="ARBA" id="ARBA00023159"/>
    </source>
</evidence>
<dbReference type="InterPro" id="IPR013767">
    <property type="entry name" value="PAS_fold"/>
</dbReference>
<dbReference type="SMART" id="SM00353">
    <property type="entry name" value="HLH"/>
    <property type="match status" value="1"/>
</dbReference>
<dbReference type="GO" id="GO:0071456">
    <property type="term" value="P:cellular response to hypoxia"/>
    <property type="evidence" value="ECO:0007669"/>
    <property type="project" value="TreeGrafter"/>
</dbReference>
<dbReference type="GO" id="GO:0046983">
    <property type="term" value="F:protein dimerization activity"/>
    <property type="evidence" value="ECO:0007669"/>
    <property type="project" value="InterPro"/>
</dbReference>
<feature type="compositionally biased region" description="Acidic residues" evidence="10">
    <location>
        <begin position="1272"/>
        <end position="1281"/>
    </location>
</feature>
<dbReference type="Pfam" id="PF00989">
    <property type="entry name" value="PAS"/>
    <property type="match status" value="1"/>
</dbReference>
<feature type="region of interest" description="Disordered" evidence="10">
    <location>
        <begin position="745"/>
        <end position="773"/>
    </location>
</feature>
<feature type="compositionally biased region" description="Basic and acidic residues" evidence="10">
    <location>
        <begin position="704"/>
        <end position="720"/>
    </location>
</feature>
<evidence type="ECO:0000256" key="7">
    <source>
        <dbReference type="ARBA" id="ARBA00023163"/>
    </source>
</evidence>
<dbReference type="SMART" id="SM00091">
    <property type="entry name" value="PAS"/>
    <property type="match status" value="2"/>
</dbReference>
<feature type="compositionally biased region" description="Basic and acidic residues" evidence="10">
    <location>
        <begin position="974"/>
        <end position="997"/>
    </location>
</feature>
<evidence type="ECO:0000256" key="10">
    <source>
        <dbReference type="SAM" id="MobiDB-lite"/>
    </source>
</evidence>
<evidence type="ECO:0000256" key="8">
    <source>
        <dbReference type="ARBA" id="ARBA00023242"/>
    </source>
</evidence>
<feature type="compositionally biased region" description="Gly residues" evidence="10">
    <location>
        <begin position="1282"/>
        <end position="1291"/>
    </location>
</feature>
<dbReference type="InterPro" id="IPR000014">
    <property type="entry name" value="PAS"/>
</dbReference>
<feature type="region of interest" description="Disordered" evidence="10">
    <location>
        <begin position="443"/>
        <end position="462"/>
    </location>
</feature>
<accession>A0A2A3E4J2</accession>
<dbReference type="GO" id="GO:0000981">
    <property type="term" value="F:DNA-binding transcription factor activity, RNA polymerase II-specific"/>
    <property type="evidence" value="ECO:0007669"/>
    <property type="project" value="TreeGrafter"/>
</dbReference>
<dbReference type="InterPro" id="IPR001067">
    <property type="entry name" value="Nuc_translocat"/>
</dbReference>
<keyword evidence="14" id="KW-1185">Reference proteome</keyword>
<dbReference type="EMBL" id="KZ288379">
    <property type="protein sequence ID" value="PBC26608.1"/>
    <property type="molecule type" value="Genomic_DNA"/>
</dbReference>
<dbReference type="GO" id="GO:0005667">
    <property type="term" value="C:transcription regulator complex"/>
    <property type="evidence" value="ECO:0007669"/>
    <property type="project" value="InterPro"/>
</dbReference>
<dbReference type="GO" id="GO:0045944">
    <property type="term" value="P:positive regulation of transcription by RNA polymerase II"/>
    <property type="evidence" value="ECO:0007669"/>
    <property type="project" value="UniProtKB-ARBA"/>
</dbReference>
<organism evidence="13 14">
    <name type="scientific">Apis cerana cerana</name>
    <name type="common">Oriental honeybee</name>
    <dbReference type="NCBI Taxonomy" id="94128"/>
    <lineage>
        <taxon>Eukaryota</taxon>
        <taxon>Metazoa</taxon>
        <taxon>Ecdysozoa</taxon>
        <taxon>Arthropoda</taxon>
        <taxon>Hexapoda</taxon>
        <taxon>Insecta</taxon>
        <taxon>Pterygota</taxon>
        <taxon>Neoptera</taxon>
        <taxon>Endopterygota</taxon>
        <taxon>Hymenoptera</taxon>
        <taxon>Apocrita</taxon>
        <taxon>Aculeata</taxon>
        <taxon>Apoidea</taxon>
        <taxon>Anthophila</taxon>
        <taxon>Apidae</taxon>
        <taxon>Apis</taxon>
    </lineage>
</organism>
<sequence length="1359" mass="150635">MIAPRVEHPLVRTADNESGRCTEWTAKHPAYAALYDHPRSTLPSCRFARAPPIHQPSINYASPFAERAYQVSAGTLAYHAPLPCMEPSPVEQPQSQCGQLRHQNAGKSCQLGPVDVEDLALYFEPEKSQPSCPSRPAYRPSINSSNFRRAARSIHDPYPSSSGEQQLSEFAPNVPNLPMCDWLDGQFCNTCTQHQFTFCTEERWLQCPASDRCPLYDDAVYPYGRNPVLPPCVYEDLGNKYPRYGDEQILEDYLSNEKRKEKSRDAARYRRSKETDIFTDLAAALPVTPEQAAHLDKASVMRLAIAYLKVRSVVDCIPGPMTKSETLNQMDELFSKALNGFMLVLSSDGNMIYLSENVSDYLGISQMDMMGQSVYEYSHPCDHEELRECLSSKPLENSEKRACSFFLRLKCTLTSKGRKVNLKSASYKVIHCTGRLTYIRDPTVSNSSENDETKKDEEGNERDTGASLVLLGCPIPHPSNIEIPLGRHTFLSKHSLSMKFTYADEKLAEYLGWNSEELVGQSVFEFYHALDNLALDKSFKSLFSKGQCETVAYRFLGKRGGYAWVVTQATLIHCSKQQKPLSVVCVNYILSGVEREDEVYSARQLAARDTEKAVKPEEPADPILVEPLLATKLRLRVQVNNNNNSSSSDNNNKSNKGNNKLEEATLDGSEERFSLSTAQQPEIGIDSFDRAKPLTVTSSTFRAADNKPRRGQDGSRKDNTFPRPVQSTEKSFVGVEALKQSLEESIKENNEPKKKQQCRQQSAGGRAPFEFQGKPALEYDPETAVRQDRPHVVTRHLFASIATQQQQEQQITCRPPPQTATASIFAPRTEDMNKGFLTFSEDHPGLTSGCRFPLPNLPSQSWKHFSPIFLFLLASNHASFDGRNFWEKRDRIFPYLAPLCRYSSTRKRFSHRGNVAVLKDEPEDLTHLAPTPGDVCVPLEDTPFLSEMLDEFILSSDNYCPLLSPGGALAPELRSTDFGDPLKDAELGDTPRSKDLGESLADSDPFMYGDSPSSPCSIDPTAVSPQLAKYRQSPERSIDSLGSPTGGSGADGLSEDEMLMLGLNDSIADDELELRAPYIPMSDQDEALDLLISNDMVMWSPPQTTDQKNGLKWMLAEKEQRTSDSSLAQLLKTDQVVSRKYNDHGGGLVNPVQVLGQIPRKNNCHWSSKVDRPTKRIHTASIDVGNDNKRIKCDESTKPRSCHLGLEDHLLAKQQRQQQQQPSSRKCSSSSLGNSQLLRRLVSHQNALRNSNFGNESLEGAANGRQSRLDSELDASQDGEGDGGGGDSGDGGGRKAEGKESGRCGRDGVESGVDAIGQIPQRNPACNSVLMNLLVSGCDVSAGYVCFAKPKPSKSIAST</sequence>
<dbReference type="Gene3D" id="3.30.450.20">
    <property type="entry name" value="PAS domain"/>
    <property type="match status" value="2"/>
</dbReference>
<protein>
    <submittedName>
        <fullName evidence="13">Hypoxia-inducible factor 1-alpha</fullName>
    </submittedName>
</protein>
<reference evidence="13 14" key="1">
    <citation type="submission" date="2014-07" db="EMBL/GenBank/DDBJ databases">
        <title>Genomic and transcriptomic analysis on Apis cerana provide comprehensive insights into honey bee biology.</title>
        <authorList>
            <person name="Diao Q."/>
            <person name="Sun L."/>
            <person name="Zheng H."/>
            <person name="Zheng H."/>
            <person name="Xu S."/>
            <person name="Wang S."/>
            <person name="Zeng Z."/>
            <person name="Hu F."/>
            <person name="Su S."/>
            <person name="Wu J."/>
        </authorList>
    </citation>
    <scope>NUCLEOTIDE SEQUENCE [LARGE SCALE GENOMIC DNA]</scope>
    <source>
        <tissue evidence="13">Pupae without intestine</tissue>
    </source>
</reference>
<evidence type="ECO:0000256" key="1">
    <source>
        <dbReference type="ARBA" id="ARBA00004123"/>
    </source>
</evidence>
<keyword evidence="8" id="KW-0539">Nucleus</keyword>
<dbReference type="PANTHER" id="PTHR23043">
    <property type="entry name" value="HYPOXIA-INDUCIBLE FACTOR 1 ALPHA"/>
    <property type="match status" value="1"/>
</dbReference>
<feature type="region of interest" description="Disordered" evidence="10">
    <location>
        <begin position="974"/>
        <end position="1054"/>
    </location>
</feature>
<evidence type="ECO:0000256" key="5">
    <source>
        <dbReference type="ARBA" id="ARBA00023125"/>
    </source>
</evidence>
<dbReference type="Pfam" id="PF14598">
    <property type="entry name" value="PAS_11"/>
    <property type="match status" value="1"/>
</dbReference>
<feature type="region of interest" description="Disordered" evidence="10">
    <location>
        <begin position="640"/>
        <end position="660"/>
    </location>
</feature>
<dbReference type="GO" id="GO:0005634">
    <property type="term" value="C:nucleus"/>
    <property type="evidence" value="ECO:0007669"/>
    <property type="project" value="UniProtKB-SubCell"/>
</dbReference>
<keyword evidence="7" id="KW-0804">Transcription</keyword>
<keyword evidence="3" id="KW-0832">Ubl conjugation</keyword>
<dbReference type="SUPFAM" id="SSF55785">
    <property type="entry name" value="PYP-like sensor domain (PAS domain)"/>
    <property type="match status" value="2"/>
</dbReference>
<evidence type="ECO:0000259" key="12">
    <source>
        <dbReference type="PROSITE" id="PS50888"/>
    </source>
</evidence>
<feature type="region of interest" description="Disordered" evidence="10">
    <location>
        <begin position="1213"/>
        <end position="1232"/>
    </location>
</feature>
<evidence type="ECO:0000256" key="2">
    <source>
        <dbReference type="ARBA" id="ARBA00022737"/>
    </source>
</evidence>
<feature type="domain" description="PAS" evidence="11">
    <location>
        <begin position="326"/>
        <end position="398"/>
    </location>
</feature>
<dbReference type="Proteomes" id="UP000242457">
    <property type="component" value="Unassembled WGS sequence"/>
</dbReference>
<feature type="compositionally biased region" description="Basic and acidic residues" evidence="10">
    <location>
        <begin position="745"/>
        <end position="754"/>
    </location>
</feature>
<evidence type="ECO:0000256" key="3">
    <source>
        <dbReference type="ARBA" id="ARBA00022843"/>
    </source>
</evidence>
<feature type="compositionally biased region" description="Basic and acidic residues" evidence="10">
    <location>
        <begin position="451"/>
        <end position="462"/>
    </location>
</feature>
<dbReference type="InterPro" id="IPR036638">
    <property type="entry name" value="HLH_DNA-bd_sf"/>
</dbReference>
<evidence type="ECO:0000259" key="11">
    <source>
        <dbReference type="PROSITE" id="PS50112"/>
    </source>
</evidence>
<evidence type="ECO:0000313" key="13">
    <source>
        <dbReference type="EMBL" id="PBC26608.1"/>
    </source>
</evidence>
<dbReference type="CDD" id="cd00130">
    <property type="entry name" value="PAS"/>
    <property type="match status" value="2"/>
</dbReference>
<keyword evidence="6" id="KW-0010">Activator</keyword>
<dbReference type="SUPFAM" id="SSF47459">
    <property type="entry name" value="HLH, helix-loop-helix DNA-binding domain"/>
    <property type="match status" value="1"/>
</dbReference>
<proteinExistence type="predicted"/>
<feature type="domain" description="BHLH" evidence="12">
    <location>
        <begin position="258"/>
        <end position="311"/>
    </location>
</feature>
<feature type="compositionally biased region" description="Low complexity" evidence="10">
    <location>
        <begin position="1213"/>
        <end position="1231"/>
    </location>
</feature>
<gene>
    <name evidence="13" type="ORF">APICC_07083</name>
</gene>
<dbReference type="OrthoDB" id="6021714at2759"/>
<feature type="domain" description="PAS" evidence="11">
    <location>
        <begin position="499"/>
        <end position="546"/>
    </location>
</feature>
<dbReference type="InterPro" id="IPR011598">
    <property type="entry name" value="bHLH_dom"/>
</dbReference>
<evidence type="ECO:0000313" key="14">
    <source>
        <dbReference type="Proteomes" id="UP000242457"/>
    </source>
</evidence>
<dbReference type="PROSITE" id="PS50888">
    <property type="entry name" value="BHLH"/>
    <property type="match status" value="1"/>
</dbReference>
<feature type="compositionally biased region" description="Low complexity" evidence="10">
    <location>
        <begin position="640"/>
        <end position="658"/>
    </location>
</feature>
<dbReference type="InterPro" id="IPR035965">
    <property type="entry name" value="PAS-like_dom_sf"/>
</dbReference>
<dbReference type="Pfam" id="PF23171">
    <property type="entry name" value="bHLH_HIF1A"/>
    <property type="match status" value="1"/>
</dbReference>
<dbReference type="FunFam" id="3.30.450.20:FF:000015">
    <property type="entry name" value="Hypoxia-inducible factor 1-alpha isoform 1"/>
    <property type="match status" value="1"/>
</dbReference>
<feature type="compositionally biased region" description="Basic and acidic residues" evidence="10">
    <location>
        <begin position="1292"/>
        <end position="1309"/>
    </location>
</feature>
<evidence type="ECO:0000256" key="4">
    <source>
        <dbReference type="ARBA" id="ARBA00023015"/>
    </source>
</evidence>
<keyword evidence="9" id="KW-0379">Hydroxylation</keyword>
<dbReference type="STRING" id="94128.A0A2A3E4J2"/>
<dbReference type="NCBIfam" id="TIGR00229">
    <property type="entry name" value="sensory_box"/>
    <property type="match status" value="1"/>
</dbReference>
<dbReference type="GO" id="GO:0000977">
    <property type="term" value="F:RNA polymerase II transcription regulatory region sequence-specific DNA binding"/>
    <property type="evidence" value="ECO:0007669"/>
    <property type="project" value="TreeGrafter"/>
</dbReference>
<keyword evidence="4" id="KW-0805">Transcription regulation</keyword>
<evidence type="ECO:0000256" key="9">
    <source>
        <dbReference type="ARBA" id="ARBA00023278"/>
    </source>
</evidence>
<dbReference type="PANTHER" id="PTHR23043:SF17">
    <property type="entry name" value="PROTEIN SIMILAR"/>
    <property type="match status" value="1"/>
</dbReference>
<dbReference type="GO" id="GO:0005737">
    <property type="term" value="C:cytoplasm"/>
    <property type="evidence" value="ECO:0007669"/>
    <property type="project" value="InterPro"/>
</dbReference>